<dbReference type="InterPro" id="IPR000639">
    <property type="entry name" value="Epox_hydrolase-like"/>
</dbReference>
<evidence type="ECO:0000256" key="1">
    <source>
        <dbReference type="ARBA" id="ARBA00010088"/>
    </source>
</evidence>
<comment type="similarity">
    <text evidence="1">Belongs to the peptidase S33 family.</text>
</comment>
<evidence type="ECO:0000256" key="4">
    <source>
        <dbReference type="SAM" id="MobiDB-lite"/>
    </source>
</evidence>
<dbReference type="Proteomes" id="UP000000657">
    <property type="component" value="Chromosome"/>
</dbReference>
<dbReference type="PANTHER" id="PTHR21661:SF35">
    <property type="entry name" value="EPOXIDE HYDROLASE"/>
    <property type="match status" value="1"/>
</dbReference>
<evidence type="ECO:0000259" key="5">
    <source>
        <dbReference type="Pfam" id="PF06441"/>
    </source>
</evidence>
<dbReference type="eggNOG" id="COG0596">
    <property type="taxonomic scope" value="Bacteria"/>
</dbReference>
<dbReference type="PRINTS" id="PR00412">
    <property type="entry name" value="EPOXHYDRLASE"/>
</dbReference>
<dbReference type="Pfam" id="PF06441">
    <property type="entry name" value="EHN"/>
    <property type="match status" value="1"/>
</dbReference>
<sequence length="411" mass="44608">MTHPVVPSPIAVPEADLQDLHLRLDRTRWPAPETVTDTSQGPQLARIKSLVKYWCTSYDWRLAEQLLNSYNHSTTQIDGLDIAFLHIRSPHADATPLLMTHGWPGSVLEFRHVIAPLTHPQDHGGAVSDAFHLVIPSLPGFGFSQPPTEPGWDFKRTARAWSTLMERHGYHHWYAQGGNLGAAVTEEIAALQPAGLEGIHLNFATFPRRPLRRLGGTRPLHGGSTQSRQPHARAAMRVYAPGRLSVMSPSRSSPNPVGLQTPIWAVTCASICRAVPMSGGPDGYGVVVYTLTRDALGLMLLRVTSELVPRDPSPLTSPVRQCRRTPRLAEAGARPSSPCGPPQRPSHRLTVPRQCRGAAAEVARPPERLRVVARQHSRLGAGWFCPGSGPWASRGRGLSALGGCPVATLAG</sequence>
<dbReference type="InterPro" id="IPR029058">
    <property type="entry name" value="AB_hydrolase_fold"/>
</dbReference>
<dbReference type="STRING" id="326424.FRAAL2594"/>
<dbReference type="InterPro" id="IPR010497">
    <property type="entry name" value="Epoxide_hydro_N"/>
</dbReference>
<dbReference type="Gene3D" id="3.40.50.1820">
    <property type="entry name" value="alpha/beta hydrolase"/>
    <property type="match status" value="1"/>
</dbReference>
<dbReference type="EC" id="3.3.2.9" evidence="6"/>
<evidence type="ECO:0000256" key="3">
    <source>
        <dbReference type="ARBA" id="ARBA00022801"/>
    </source>
</evidence>
<protein>
    <submittedName>
        <fullName evidence="6">Epoxide hydrolase</fullName>
        <ecNumber evidence="6">3.3.2.9</ecNumber>
    </submittedName>
</protein>
<keyword evidence="3 6" id="KW-0378">Hydrolase</keyword>
<dbReference type="AlphaFoldDB" id="Q0RMK9"/>
<accession>Q0RMK9</accession>
<organism evidence="6 7">
    <name type="scientific">Frankia alni (strain DSM 45986 / CECT 9034 / ACN14a)</name>
    <dbReference type="NCBI Taxonomy" id="326424"/>
    <lineage>
        <taxon>Bacteria</taxon>
        <taxon>Bacillati</taxon>
        <taxon>Actinomycetota</taxon>
        <taxon>Actinomycetes</taxon>
        <taxon>Frankiales</taxon>
        <taxon>Frankiaceae</taxon>
        <taxon>Frankia</taxon>
    </lineage>
</organism>
<dbReference type="GO" id="GO:0097176">
    <property type="term" value="P:epoxide metabolic process"/>
    <property type="evidence" value="ECO:0007669"/>
    <property type="project" value="TreeGrafter"/>
</dbReference>
<name>Q0RMK9_FRAAA</name>
<reference evidence="6 7" key="1">
    <citation type="journal article" date="2007" name="Genome Res.">
        <title>Genome characteristics of facultatively symbiotic Frankia sp. strains reflect host range and host plant biogeography.</title>
        <authorList>
            <person name="Normand P."/>
            <person name="Lapierre P."/>
            <person name="Tisa L.S."/>
            <person name="Gogarten J.P."/>
            <person name="Alloisio N."/>
            <person name="Bagnarol E."/>
            <person name="Bassi C.A."/>
            <person name="Berry A.M."/>
            <person name="Bickhart D.M."/>
            <person name="Choisne N."/>
            <person name="Couloux A."/>
            <person name="Cournoyer B."/>
            <person name="Cruveiller S."/>
            <person name="Daubin V."/>
            <person name="Demange N."/>
            <person name="Francino M.P."/>
            <person name="Goltsman E."/>
            <person name="Huang Y."/>
            <person name="Kopp O.R."/>
            <person name="Labarre L."/>
            <person name="Lapidus A."/>
            <person name="Lavire C."/>
            <person name="Marechal J."/>
            <person name="Martinez M."/>
            <person name="Mastronunzio J.E."/>
            <person name="Mullin B.C."/>
            <person name="Niemann J."/>
            <person name="Pujic P."/>
            <person name="Rawnsley T."/>
            <person name="Rouy Z."/>
            <person name="Schenowitz C."/>
            <person name="Sellstedt A."/>
            <person name="Tavares F."/>
            <person name="Tomkins J.P."/>
            <person name="Vallenet D."/>
            <person name="Valverde C."/>
            <person name="Wall L.G."/>
            <person name="Wang Y."/>
            <person name="Medigue C."/>
            <person name="Benson D.R."/>
        </authorList>
    </citation>
    <scope>NUCLEOTIDE SEQUENCE [LARGE SCALE GENOMIC DNA]</scope>
    <source>
        <strain evidence="7">DSM 45986 / CECT 9034 / ACN14a</strain>
    </source>
</reference>
<dbReference type="SUPFAM" id="SSF53474">
    <property type="entry name" value="alpha/beta-Hydrolases"/>
    <property type="match status" value="1"/>
</dbReference>
<proteinExistence type="inferred from homology"/>
<keyword evidence="7" id="KW-1185">Reference proteome</keyword>
<evidence type="ECO:0000256" key="2">
    <source>
        <dbReference type="ARBA" id="ARBA00022797"/>
    </source>
</evidence>
<feature type="region of interest" description="Disordered" evidence="4">
    <location>
        <begin position="310"/>
        <end position="360"/>
    </location>
</feature>
<gene>
    <name evidence="6" type="ordered locus">FRAAL2594</name>
</gene>
<dbReference type="EMBL" id="CT573213">
    <property type="protein sequence ID" value="CAJ61241.1"/>
    <property type="molecule type" value="Genomic_DNA"/>
</dbReference>
<dbReference type="OrthoDB" id="27092at2"/>
<evidence type="ECO:0000313" key="6">
    <source>
        <dbReference type="EMBL" id="CAJ61241.1"/>
    </source>
</evidence>
<feature type="domain" description="Epoxide hydrolase N-terminal" evidence="5">
    <location>
        <begin position="7"/>
        <end position="110"/>
    </location>
</feature>
<dbReference type="PANTHER" id="PTHR21661">
    <property type="entry name" value="EPOXIDE HYDROLASE 1-RELATED"/>
    <property type="match status" value="1"/>
</dbReference>
<dbReference type="HOGENOM" id="CLU_668608_0_0_11"/>
<evidence type="ECO:0000313" key="7">
    <source>
        <dbReference type="Proteomes" id="UP000000657"/>
    </source>
</evidence>
<dbReference type="GO" id="GO:0033961">
    <property type="term" value="F:cis-stilbene-oxide hydrolase activity"/>
    <property type="evidence" value="ECO:0007669"/>
    <property type="project" value="UniProtKB-EC"/>
</dbReference>
<keyword evidence="2" id="KW-0058">Aromatic hydrocarbons catabolism</keyword>
<dbReference type="KEGG" id="fal:FRAAL2594"/>